<dbReference type="InterPro" id="IPR036097">
    <property type="entry name" value="HisK_dim/P_sf"/>
</dbReference>
<keyword evidence="3" id="KW-0597">Phosphoprotein</keyword>
<dbReference type="InterPro" id="IPR036890">
    <property type="entry name" value="HATPase_C_sf"/>
</dbReference>
<dbReference type="Pfam" id="PF02518">
    <property type="entry name" value="HATPase_c"/>
    <property type="match status" value="1"/>
</dbReference>
<dbReference type="InterPro" id="IPR005467">
    <property type="entry name" value="His_kinase_dom"/>
</dbReference>
<dbReference type="InterPro" id="IPR003018">
    <property type="entry name" value="GAF"/>
</dbReference>
<dbReference type="Proteomes" id="UP000444316">
    <property type="component" value="Unassembled WGS sequence"/>
</dbReference>
<dbReference type="Gene3D" id="1.10.287.130">
    <property type="match status" value="1"/>
</dbReference>
<dbReference type="InterPro" id="IPR003594">
    <property type="entry name" value="HATPase_dom"/>
</dbReference>
<dbReference type="InterPro" id="IPR004358">
    <property type="entry name" value="Sig_transdc_His_kin-like_C"/>
</dbReference>
<evidence type="ECO:0000313" key="7">
    <source>
        <dbReference type="Proteomes" id="UP000444316"/>
    </source>
</evidence>
<evidence type="ECO:0000259" key="5">
    <source>
        <dbReference type="PROSITE" id="PS50109"/>
    </source>
</evidence>
<feature type="coiled-coil region" evidence="4">
    <location>
        <begin position="351"/>
        <end position="378"/>
    </location>
</feature>
<dbReference type="EC" id="2.7.13.3" evidence="2"/>
<reference evidence="6" key="1">
    <citation type="submission" date="2019-12" db="EMBL/GenBank/DDBJ databases">
        <title>Novel species isolated from a subtropical stream in China.</title>
        <authorList>
            <person name="Lu H."/>
        </authorList>
    </citation>
    <scope>NUCLEOTIDE SEQUENCE [LARGE SCALE GENOMIC DNA]</scope>
    <source>
        <strain evidence="6">FT93W</strain>
    </source>
</reference>
<name>A0A845I1Q1_9BURK</name>
<gene>
    <name evidence="6" type="ORF">GTP23_11285</name>
</gene>
<dbReference type="SUPFAM" id="SSF55874">
    <property type="entry name" value="ATPase domain of HSP90 chaperone/DNA topoisomerase II/histidine kinase"/>
    <property type="match status" value="1"/>
</dbReference>
<dbReference type="Gene3D" id="3.30.450.40">
    <property type="match status" value="3"/>
</dbReference>
<dbReference type="GO" id="GO:0000155">
    <property type="term" value="F:phosphorelay sensor kinase activity"/>
    <property type="evidence" value="ECO:0007669"/>
    <property type="project" value="InterPro"/>
</dbReference>
<organism evidence="6 7">
    <name type="scientific">Duganella fentianensis</name>
    <dbReference type="NCBI Taxonomy" id="2692177"/>
    <lineage>
        <taxon>Bacteria</taxon>
        <taxon>Pseudomonadati</taxon>
        <taxon>Pseudomonadota</taxon>
        <taxon>Betaproteobacteria</taxon>
        <taxon>Burkholderiales</taxon>
        <taxon>Oxalobacteraceae</taxon>
        <taxon>Telluria group</taxon>
        <taxon>Duganella</taxon>
    </lineage>
</organism>
<dbReference type="Gene3D" id="3.30.565.10">
    <property type="entry name" value="Histidine kinase-like ATPase, C-terminal domain"/>
    <property type="match status" value="1"/>
</dbReference>
<sequence>MSTAHGQGRDSVSAQLMAQREADLAIINSVQTALTARLQLADICTIVGDRIQQIFQAQVVNIALLARDTQQFHVPYYIERELREPPHTIGIFGFRKHVLESRQALLFNENLERQSIAYGNPVLRGETAKSAAFIPMISGDEVTGVVTLQHLDLEFAFSEADVTLLKTITNILSTALENARLFDETQKLLQLTAARANDLEVIGRIGREFTACLDMQAVFHSLALNVHQLLKTNTFFVLLMNGNTQKLDMVFGMENGAPLAPFSLALDDPLAMSSRCARTRLEVVRHMRPGEPRYLAGNCPNLSNLYSPLIVGERLLGVMSVQTMESNAYGEREQSIFRTLCSYLTIALDNAAALQAQHEAEAQRAATLEQANATLEQLGAIGREITGNLEQAAVLSSLDRHVRALLDTHSYRIYRLRQGGSKLSLVLGIDNDQRVDSNGELLDIEPAAALCIAEQQEVLDAQAGTSAIYAPLMAGERVLGVMSIHTPRAHAYGERDVAIFRTLCAYGAIALANSDTLAALRKAQAMIIQQEKMASLGQLVANVAHEINTPIGAIKASGHNIAEALEQTLSNLPRLFQLLAEPEQQLFIDMLQHTRQSSEILNTREERALTNQVMDTLEQAGISAARRKAALLVELRAHAYATNYLGLLQHRHADFILDTAASMASIVSSASNINTAVERVAKIVFALKSYSRVDSSGELREVDLRQSLDTVLTIYQNQTKQGIEVVRNYQPIAPLRCLPDELNQVWTNLIYNAIQAMQNQGTLTISIEQQGNEAVVAIRDTGCGIPPEIRDRIFDAFFTTKPAGEGSGLGLDIVRKIVDKHHGRITVDSEAGVGTVFAVHLPLQ</sequence>
<dbReference type="Pfam" id="PF13185">
    <property type="entry name" value="GAF_2"/>
    <property type="match status" value="1"/>
</dbReference>
<feature type="domain" description="Histidine kinase" evidence="5">
    <location>
        <begin position="673"/>
        <end position="844"/>
    </location>
</feature>
<dbReference type="CDD" id="cd00082">
    <property type="entry name" value="HisKA"/>
    <property type="match status" value="1"/>
</dbReference>
<evidence type="ECO:0000256" key="1">
    <source>
        <dbReference type="ARBA" id="ARBA00000085"/>
    </source>
</evidence>
<dbReference type="SUPFAM" id="SSF55781">
    <property type="entry name" value="GAF domain-like"/>
    <property type="match status" value="3"/>
</dbReference>
<dbReference type="SMART" id="SM00387">
    <property type="entry name" value="HATPase_c"/>
    <property type="match status" value="1"/>
</dbReference>
<dbReference type="PANTHER" id="PTHR43065">
    <property type="entry name" value="SENSOR HISTIDINE KINASE"/>
    <property type="match status" value="1"/>
</dbReference>
<proteinExistence type="predicted"/>
<dbReference type="RefSeq" id="WP_161035210.1">
    <property type="nucleotide sequence ID" value="NZ_WWCL01000002.1"/>
</dbReference>
<dbReference type="PANTHER" id="PTHR43065:SF48">
    <property type="entry name" value="HISTIDINE KINASE"/>
    <property type="match status" value="1"/>
</dbReference>
<comment type="caution">
    <text evidence="6">The sequence shown here is derived from an EMBL/GenBank/DDBJ whole genome shotgun (WGS) entry which is preliminary data.</text>
</comment>
<evidence type="ECO:0000313" key="6">
    <source>
        <dbReference type="EMBL" id="MYN45631.1"/>
    </source>
</evidence>
<dbReference type="SMART" id="SM00065">
    <property type="entry name" value="GAF"/>
    <property type="match status" value="3"/>
</dbReference>
<dbReference type="EMBL" id="WWCL01000002">
    <property type="protein sequence ID" value="MYN45631.1"/>
    <property type="molecule type" value="Genomic_DNA"/>
</dbReference>
<dbReference type="Pfam" id="PF13492">
    <property type="entry name" value="GAF_3"/>
    <property type="match status" value="2"/>
</dbReference>
<evidence type="ECO:0000256" key="2">
    <source>
        <dbReference type="ARBA" id="ARBA00012438"/>
    </source>
</evidence>
<comment type="catalytic activity">
    <reaction evidence="1">
        <text>ATP + protein L-histidine = ADP + protein N-phospho-L-histidine.</text>
        <dbReference type="EC" id="2.7.13.3"/>
    </reaction>
</comment>
<accession>A0A845I1Q1</accession>
<protein>
    <recommendedName>
        <fullName evidence="2">histidine kinase</fullName>
        <ecNumber evidence="2">2.7.13.3</ecNumber>
    </recommendedName>
</protein>
<dbReference type="AlphaFoldDB" id="A0A845I1Q1"/>
<evidence type="ECO:0000256" key="4">
    <source>
        <dbReference type="SAM" id="Coils"/>
    </source>
</evidence>
<dbReference type="PRINTS" id="PR00344">
    <property type="entry name" value="BCTRLSENSOR"/>
</dbReference>
<keyword evidence="7" id="KW-1185">Reference proteome</keyword>
<evidence type="ECO:0000256" key="3">
    <source>
        <dbReference type="ARBA" id="ARBA00022553"/>
    </source>
</evidence>
<keyword evidence="4" id="KW-0175">Coiled coil</keyword>
<dbReference type="SUPFAM" id="SSF47384">
    <property type="entry name" value="Homodimeric domain of signal transducing histidine kinase"/>
    <property type="match status" value="1"/>
</dbReference>
<dbReference type="InterPro" id="IPR029016">
    <property type="entry name" value="GAF-like_dom_sf"/>
</dbReference>
<dbReference type="InterPro" id="IPR003661">
    <property type="entry name" value="HisK_dim/P_dom"/>
</dbReference>
<dbReference type="PROSITE" id="PS50109">
    <property type="entry name" value="HIS_KIN"/>
    <property type="match status" value="1"/>
</dbReference>